<dbReference type="Proteomes" id="UP000518752">
    <property type="component" value="Unassembled WGS sequence"/>
</dbReference>
<organism evidence="3 4">
    <name type="scientific">Collybiopsis confluens</name>
    <dbReference type="NCBI Taxonomy" id="2823264"/>
    <lineage>
        <taxon>Eukaryota</taxon>
        <taxon>Fungi</taxon>
        <taxon>Dikarya</taxon>
        <taxon>Basidiomycota</taxon>
        <taxon>Agaricomycotina</taxon>
        <taxon>Agaricomycetes</taxon>
        <taxon>Agaricomycetidae</taxon>
        <taxon>Agaricales</taxon>
        <taxon>Marasmiineae</taxon>
        <taxon>Omphalotaceae</taxon>
        <taxon>Collybiopsis</taxon>
    </lineage>
</organism>
<protein>
    <submittedName>
        <fullName evidence="3">Uncharacterized protein</fullName>
    </submittedName>
</protein>
<proteinExistence type="predicted"/>
<sequence>MDFTQTQRLPDIHIPMKPTFTMDRFSGSGDTNSTIDSPFGSSLNTPVDEDAPEPFATIGKRLKELESQDGAKKTELHMEAATRAIVSPRRVSQPPQPQVELDQDQSFNSTTAEENVDLSSRATSDTSISEKLLSSFPAVPFSSPTAPGDQVLSGPPALDLTLSLQNLRSQFDLSFTEPSPVIVPPSPNFENSSPDDSPLFVSPEIDQGFNAHSRASSLYNLPNDPITISQSMEHVDSESSFYSEVEAPISSSIFASKTQLAILPAVQAESQATSALDDLASEYDLEHAYVFSALRSLDFSPFNIPNLLFKFVCFIPWCALVGATILLSPTNIEKVAFSPGLSIGLGNYRLRLDYISPPEKGLRRFAHWAEVAVPHVMIFLGLFGCGLYYLARMDLGLGISVAIGAMTCGQMVLAWQDFYFGLGGPDDPQRRRGSSSSSLPLGQDDRESVWMVMRMYVMGEESKMWFTGSLEKGIFVVDGGKTVGSEKT</sequence>
<evidence type="ECO:0000313" key="3">
    <source>
        <dbReference type="EMBL" id="KAF5389755.1"/>
    </source>
</evidence>
<reference evidence="3 4" key="1">
    <citation type="journal article" date="2020" name="ISME J.">
        <title>Uncovering the hidden diversity of litter-decomposition mechanisms in mushroom-forming fungi.</title>
        <authorList>
            <person name="Floudas D."/>
            <person name="Bentzer J."/>
            <person name="Ahren D."/>
            <person name="Johansson T."/>
            <person name="Persson P."/>
            <person name="Tunlid A."/>
        </authorList>
    </citation>
    <scope>NUCLEOTIDE SEQUENCE [LARGE SCALE GENOMIC DNA]</scope>
    <source>
        <strain evidence="3 4">CBS 406.79</strain>
    </source>
</reference>
<evidence type="ECO:0000256" key="2">
    <source>
        <dbReference type="SAM" id="Phobius"/>
    </source>
</evidence>
<accession>A0A8H5HUL5</accession>
<feature type="compositionally biased region" description="Polar residues" evidence="1">
    <location>
        <begin position="104"/>
        <end position="123"/>
    </location>
</feature>
<feature type="transmembrane region" description="Helical" evidence="2">
    <location>
        <begin position="397"/>
        <end position="422"/>
    </location>
</feature>
<feature type="region of interest" description="Disordered" evidence="1">
    <location>
        <begin position="83"/>
        <end position="123"/>
    </location>
</feature>
<evidence type="ECO:0000313" key="4">
    <source>
        <dbReference type="Proteomes" id="UP000518752"/>
    </source>
</evidence>
<keyword evidence="2" id="KW-0812">Transmembrane</keyword>
<dbReference type="AlphaFoldDB" id="A0A8H5HUL5"/>
<gene>
    <name evidence="3" type="ORF">D9757_006025</name>
</gene>
<keyword evidence="4" id="KW-1185">Reference proteome</keyword>
<feature type="transmembrane region" description="Helical" evidence="2">
    <location>
        <begin position="371"/>
        <end position="391"/>
    </location>
</feature>
<evidence type="ECO:0000256" key="1">
    <source>
        <dbReference type="SAM" id="MobiDB-lite"/>
    </source>
</evidence>
<dbReference type="EMBL" id="JAACJN010000020">
    <property type="protein sequence ID" value="KAF5389755.1"/>
    <property type="molecule type" value="Genomic_DNA"/>
</dbReference>
<keyword evidence="2" id="KW-0472">Membrane</keyword>
<name>A0A8H5HUL5_9AGAR</name>
<comment type="caution">
    <text evidence="3">The sequence shown here is derived from an EMBL/GenBank/DDBJ whole genome shotgun (WGS) entry which is preliminary data.</text>
</comment>
<keyword evidence="2" id="KW-1133">Transmembrane helix</keyword>
<dbReference type="OrthoDB" id="2752889at2759"/>